<organism evidence="2 4">
    <name type="scientific">Didymodactylos carnosus</name>
    <dbReference type="NCBI Taxonomy" id="1234261"/>
    <lineage>
        <taxon>Eukaryota</taxon>
        <taxon>Metazoa</taxon>
        <taxon>Spiralia</taxon>
        <taxon>Gnathifera</taxon>
        <taxon>Rotifera</taxon>
        <taxon>Eurotatoria</taxon>
        <taxon>Bdelloidea</taxon>
        <taxon>Philodinida</taxon>
        <taxon>Philodinidae</taxon>
        <taxon>Didymodactylos</taxon>
    </lineage>
</organism>
<keyword evidence="4" id="KW-1185">Reference proteome</keyword>
<dbReference type="OrthoDB" id="671439at2759"/>
<evidence type="ECO:0000313" key="4">
    <source>
        <dbReference type="Proteomes" id="UP000663829"/>
    </source>
</evidence>
<proteinExistence type="predicted"/>
<gene>
    <name evidence="2" type="ORF">GPM918_LOCUS31238</name>
    <name evidence="3" type="ORF">SRO942_LOCUS31874</name>
</gene>
<sequence>MPTQLLQTTLTEALNHFQTLTGRVVEDEHGNAIAHLTNEGILFTEATCSKNLDYFLPVKSTSTFDYTNINQTPSLSTYVCCDDWSGHCMSVQLTRLECKSVILCVSVFHCLMDAHSMAQFMKVWSEKQDWPNILWMNKAFISSEENFRRPLNCIFNKSNPEKQNQQQQQQLEEKEQKTIITKVHYFSSEEIRTIKKEASQRLLSNRYISSYDALYSHLCHVISKATQTDLEPSFKICQFFNGRRLFEKDEYFGSLAFWLYEHVTKCAIHQLSLSNLANIIHDMHEKQTINTLTKYNSYLDTGITIRSNYIDADIINSDYHATSWRNFGFYNIDFGYGKPMYTGPTIQLNQRYMTIMDTLLNDGSIYVILGLKQEDFQRMIEQNLLHKYV</sequence>
<dbReference type="EMBL" id="CAJNOQ010015259">
    <property type="protein sequence ID" value="CAF1358043.1"/>
    <property type="molecule type" value="Genomic_DNA"/>
</dbReference>
<dbReference type="Gene3D" id="3.30.559.10">
    <property type="entry name" value="Chloramphenicol acetyltransferase-like domain"/>
    <property type="match status" value="2"/>
</dbReference>
<evidence type="ECO:0008006" key="5">
    <source>
        <dbReference type="Google" id="ProtNLM"/>
    </source>
</evidence>
<keyword evidence="1" id="KW-0808">Transferase</keyword>
<comment type="caution">
    <text evidence="2">The sequence shown here is derived from an EMBL/GenBank/DDBJ whole genome shotgun (WGS) entry which is preliminary data.</text>
</comment>
<dbReference type="Pfam" id="PF02458">
    <property type="entry name" value="Transferase"/>
    <property type="match status" value="1"/>
</dbReference>
<evidence type="ECO:0000313" key="2">
    <source>
        <dbReference type="EMBL" id="CAF1358043.1"/>
    </source>
</evidence>
<dbReference type="InterPro" id="IPR050317">
    <property type="entry name" value="Plant_Fungal_Acyltransferase"/>
</dbReference>
<dbReference type="Proteomes" id="UP000681722">
    <property type="component" value="Unassembled WGS sequence"/>
</dbReference>
<accession>A0A815HSW2</accession>
<dbReference type="AlphaFoldDB" id="A0A815HSW2"/>
<protein>
    <recommendedName>
        <fullName evidence="5">Acyltransferase</fullName>
    </recommendedName>
</protein>
<dbReference type="PANTHER" id="PTHR31642">
    <property type="entry name" value="TRICHOTHECENE 3-O-ACETYLTRANSFERASE"/>
    <property type="match status" value="1"/>
</dbReference>
<dbReference type="InterPro" id="IPR023213">
    <property type="entry name" value="CAT-like_dom_sf"/>
</dbReference>
<reference evidence="2" key="1">
    <citation type="submission" date="2021-02" db="EMBL/GenBank/DDBJ databases">
        <authorList>
            <person name="Nowell W R."/>
        </authorList>
    </citation>
    <scope>NUCLEOTIDE SEQUENCE</scope>
</reference>
<dbReference type="PANTHER" id="PTHR31642:SF310">
    <property type="entry name" value="FATTY ALCOHOL:CAFFEOYL-COA ACYLTRANSFERASE"/>
    <property type="match status" value="1"/>
</dbReference>
<evidence type="ECO:0000313" key="3">
    <source>
        <dbReference type="EMBL" id="CAF4233783.1"/>
    </source>
</evidence>
<evidence type="ECO:0000256" key="1">
    <source>
        <dbReference type="ARBA" id="ARBA00022679"/>
    </source>
</evidence>
<dbReference type="EMBL" id="CAJOBC010068300">
    <property type="protein sequence ID" value="CAF4233783.1"/>
    <property type="molecule type" value="Genomic_DNA"/>
</dbReference>
<name>A0A815HSW2_9BILA</name>
<dbReference type="GO" id="GO:0016747">
    <property type="term" value="F:acyltransferase activity, transferring groups other than amino-acyl groups"/>
    <property type="evidence" value="ECO:0007669"/>
    <property type="project" value="TreeGrafter"/>
</dbReference>
<dbReference type="Proteomes" id="UP000663829">
    <property type="component" value="Unassembled WGS sequence"/>
</dbReference>